<dbReference type="Gene3D" id="1.10.1330.10">
    <property type="entry name" value="Dockerin domain"/>
    <property type="match status" value="1"/>
</dbReference>
<sequence>MHRTVPFKLTTKCLWHSMICLVCLGTLPAEAAPITLAEYYAGDYSVAWSPSQWGWYDPSYFDPPQYIDGYVSSVTGSAGGGSTAWQIHNPGISGVEPHYFFFLQQPQYVAAARENGWNLQANAQFVAMEQGIANQGLAVTFDGRYYGVAIDTDASGALIASIPTTATSSTVLELSPPSGAGDYHAYELRSAPNTQLVSFFYDGEVKYTWSGVAENHPNKFEFGSLTDLGAGSMNFREAHSYILDAGPTATEQGDYNDDGIVDLADFTLWRNTLGSTSKLAADGNGNLHIDAGDYNVWKRNFGLRTADASSASSQLEIPEPTSWALVLLGIAGGVLHKKGRNALCGTPTLFKIAP</sequence>
<dbReference type="InterPro" id="IPR015344">
    <property type="entry name" value="VCNA_lectin-like_dom"/>
</dbReference>
<dbReference type="GO" id="GO:0033691">
    <property type="term" value="F:sialic acid binding"/>
    <property type="evidence" value="ECO:0007669"/>
    <property type="project" value="InterPro"/>
</dbReference>
<comment type="caution">
    <text evidence="3">The sequence shown here is derived from an EMBL/GenBank/DDBJ whole genome shotgun (WGS) entry which is preliminary data.</text>
</comment>
<dbReference type="InterPro" id="IPR036439">
    <property type="entry name" value="Dockerin_dom_sf"/>
</dbReference>
<dbReference type="InterPro" id="IPR018247">
    <property type="entry name" value="EF_Hand_1_Ca_BS"/>
</dbReference>
<keyword evidence="1" id="KW-0732">Signal</keyword>
<gene>
    <name evidence="3" type="ORF">NG895_28845</name>
</gene>
<dbReference type="Pfam" id="PF09264">
    <property type="entry name" value="Sial-lect-inser"/>
    <property type="match status" value="1"/>
</dbReference>
<keyword evidence="4" id="KW-1185">Reference proteome</keyword>
<dbReference type="RefSeq" id="WP_252856038.1">
    <property type="nucleotide sequence ID" value="NZ_JAMXLR010000092.1"/>
</dbReference>
<protein>
    <submittedName>
        <fullName evidence="3">PEP-CTERM sorting domain-containing protein</fullName>
    </submittedName>
</protein>
<evidence type="ECO:0000313" key="3">
    <source>
        <dbReference type="EMBL" id="MCO6047932.1"/>
    </source>
</evidence>
<evidence type="ECO:0000313" key="4">
    <source>
        <dbReference type="Proteomes" id="UP001155241"/>
    </source>
</evidence>
<evidence type="ECO:0000256" key="1">
    <source>
        <dbReference type="SAM" id="SignalP"/>
    </source>
</evidence>
<dbReference type="Gene3D" id="2.60.120.200">
    <property type="match status" value="1"/>
</dbReference>
<reference evidence="3" key="1">
    <citation type="submission" date="2022-06" db="EMBL/GenBank/DDBJ databases">
        <title>Aeoliella straminimaris, a novel planctomycete from sediments.</title>
        <authorList>
            <person name="Vitorino I.R."/>
            <person name="Lage O.M."/>
        </authorList>
    </citation>
    <scope>NUCLEOTIDE SEQUENCE</scope>
    <source>
        <strain evidence="3">ICT_H6.2</strain>
    </source>
</reference>
<feature type="domain" description="Vibrio cholerae neuraminidase lectin-like" evidence="2">
    <location>
        <begin position="111"/>
        <end position="224"/>
    </location>
</feature>
<dbReference type="PROSITE" id="PS00018">
    <property type="entry name" value="EF_HAND_1"/>
    <property type="match status" value="1"/>
</dbReference>
<feature type="signal peptide" evidence="1">
    <location>
        <begin position="1"/>
        <end position="31"/>
    </location>
</feature>
<dbReference type="GO" id="GO:0000272">
    <property type="term" value="P:polysaccharide catabolic process"/>
    <property type="evidence" value="ECO:0007669"/>
    <property type="project" value="InterPro"/>
</dbReference>
<dbReference type="AlphaFoldDB" id="A0A9X2FGT5"/>
<dbReference type="Pfam" id="PF00404">
    <property type="entry name" value="Dockerin_1"/>
    <property type="match status" value="1"/>
</dbReference>
<accession>A0A9X2FGT5</accession>
<feature type="chain" id="PRO_5040864893" evidence="1">
    <location>
        <begin position="32"/>
        <end position="354"/>
    </location>
</feature>
<dbReference type="SUPFAM" id="SSF63446">
    <property type="entry name" value="Type I dockerin domain"/>
    <property type="match status" value="1"/>
</dbReference>
<proteinExistence type="predicted"/>
<dbReference type="InterPro" id="IPR013320">
    <property type="entry name" value="ConA-like_dom_sf"/>
</dbReference>
<organism evidence="3 4">
    <name type="scientific">Aeoliella straminimaris</name>
    <dbReference type="NCBI Taxonomy" id="2954799"/>
    <lineage>
        <taxon>Bacteria</taxon>
        <taxon>Pseudomonadati</taxon>
        <taxon>Planctomycetota</taxon>
        <taxon>Planctomycetia</taxon>
        <taxon>Pirellulales</taxon>
        <taxon>Lacipirellulaceae</taxon>
        <taxon>Aeoliella</taxon>
    </lineage>
</organism>
<dbReference type="GO" id="GO:0004553">
    <property type="term" value="F:hydrolase activity, hydrolyzing O-glycosyl compounds"/>
    <property type="evidence" value="ECO:0007669"/>
    <property type="project" value="InterPro"/>
</dbReference>
<dbReference type="Proteomes" id="UP001155241">
    <property type="component" value="Unassembled WGS sequence"/>
</dbReference>
<dbReference type="SUPFAM" id="SSF49899">
    <property type="entry name" value="Concanavalin A-like lectins/glucanases"/>
    <property type="match status" value="1"/>
</dbReference>
<dbReference type="EMBL" id="JAMXLR010000092">
    <property type="protein sequence ID" value="MCO6047932.1"/>
    <property type="molecule type" value="Genomic_DNA"/>
</dbReference>
<dbReference type="InterPro" id="IPR013424">
    <property type="entry name" value="Ice-binding_C"/>
</dbReference>
<dbReference type="NCBIfam" id="TIGR02595">
    <property type="entry name" value="PEP_CTERM"/>
    <property type="match status" value="1"/>
</dbReference>
<evidence type="ECO:0000259" key="2">
    <source>
        <dbReference type="Pfam" id="PF09264"/>
    </source>
</evidence>
<dbReference type="InterPro" id="IPR002105">
    <property type="entry name" value="Dockerin_1_rpt"/>
</dbReference>
<name>A0A9X2FGT5_9BACT</name>